<dbReference type="PANTHER" id="PTHR10039">
    <property type="entry name" value="AMELOGENIN"/>
    <property type="match status" value="1"/>
</dbReference>
<comment type="caution">
    <text evidence="4">The sequence shown here is derived from an EMBL/GenBank/DDBJ whole genome shotgun (WGS) entry which is preliminary data.</text>
</comment>
<feature type="domain" description="Nephrocystin 3-like N-terminal" evidence="3">
    <location>
        <begin position="311"/>
        <end position="485"/>
    </location>
</feature>
<gene>
    <name evidence="4" type="ORF">PG993_014842</name>
</gene>
<evidence type="ECO:0000313" key="4">
    <source>
        <dbReference type="EMBL" id="KAK8016653.1"/>
    </source>
</evidence>
<dbReference type="InterPro" id="IPR027417">
    <property type="entry name" value="P-loop_NTPase"/>
</dbReference>
<dbReference type="Gene3D" id="1.25.40.20">
    <property type="entry name" value="Ankyrin repeat-containing domain"/>
    <property type="match status" value="1"/>
</dbReference>
<sequence>MSRFGLKVLAEGTDPSIDIVAVHGLNGHREKTWEADSGVLWLRDFLPEDFDDARIMTFGYNAATHSPEHISSHSLHDHGQKLVGALAIKRRGHSALIYSKGESSEQDDEHHSIHSSTLGVIFMGTPHLGSKNASMAKMLLNIASPVVKTTKNILEHLEQQSAALDLQRKQYAQIKGEIRTLYCFEEYETKIGGKFISKSFMVSGCGKVVTDRTFSVPLMFSSSLKVVPKQSAAIPEQGNSQIVSIPGDHRTMVKFAKNDDGTGYEDIKDCILRWRQNAAAETHVRAICSTIRFSEMHCRYLAVEKLSPDKTGSWFFESDVYREWDKSDTSLLIISGKPGSGKSGLMKMAVESAKKAVQNAKKKKSHAIIPVYFFFDGSQEGDTRLHSALGMYRTVLHQIISCGQPISASVLRHYKDFDKADWTIPSLQSATEEILSNLTSANTEVRIFLDALDECCKDDIDEVLSHLRRLVTKKGERIKALVSARDMSKYENFLPESAKTLVVHENNTKDICAYTEDEVQRLPEAARNRLAKTITQRAKGVFLWVRLVVAIVKKDVTFLTPDEVLERVGDLPDGILHIYDRIVAGCPDDQRKDAVALLQLVVFSQKPLSLQQMMQAFAFLTMKEPTEAAYRSRLASLSDQPGSELNFRKRLSYILLGLVEYENHGPYGLDNETDERVQLIHGTVRTYLLEKGLALLQEDLKADVRPKSHLAILKLCLRVIDFRDLKSPLGAYAGYFWLRHAQESDALLPTDDDIDLPRDVYQCPRRKQLPVLANLYQEYHKDRLLPNTLLIEGEPNLMVLMASAGCSNLVLRHAKKCTVCASKPRGGPDNNTTTEIPKSDAADRALFQAVANENVAMIRLFAQHRDVLPIDPNYVFSAPDSGTGLSPFQSSAIYKACYVGHAEMVRELLDMGADIGRAVPGGYRTGLHAAVACRQMAVLGVIFDHASRQWGQGSPRRLLSLTADVWNVGKGVTALHVAVYYGRAESVRWLLQRLEDRVDEAEWDEVLELRTLDGKTALDLATERGWVEIRGMLEALQ</sequence>
<name>A0ABR1RR17_9PEZI</name>
<organism evidence="4 5">
    <name type="scientific">Apiospora rasikravindrae</name>
    <dbReference type="NCBI Taxonomy" id="990691"/>
    <lineage>
        <taxon>Eukaryota</taxon>
        <taxon>Fungi</taxon>
        <taxon>Dikarya</taxon>
        <taxon>Ascomycota</taxon>
        <taxon>Pezizomycotina</taxon>
        <taxon>Sordariomycetes</taxon>
        <taxon>Xylariomycetidae</taxon>
        <taxon>Amphisphaeriales</taxon>
        <taxon>Apiosporaceae</taxon>
        <taxon>Apiospora</taxon>
    </lineage>
</organism>
<dbReference type="InterPro" id="IPR056884">
    <property type="entry name" value="NPHP3-like_N"/>
</dbReference>
<evidence type="ECO:0000256" key="2">
    <source>
        <dbReference type="PROSITE-ProRule" id="PRU00023"/>
    </source>
</evidence>
<evidence type="ECO:0000259" key="3">
    <source>
        <dbReference type="Pfam" id="PF24883"/>
    </source>
</evidence>
<dbReference type="SUPFAM" id="SSF48403">
    <property type="entry name" value="Ankyrin repeat"/>
    <property type="match status" value="1"/>
</dbReference>
<proteinExistence type="predicted"/>
<dbReference type="SMART" id="SM00248">
    <property type="entry name" value="ANK"/>
    <property type="match status" value="3"/>
</dbReference>
<accession>A0ABR1RR17</accession>
<dbReference type="InterPro" id="IPR036770">
    <property type="entry name" value="Ankyrin_rpt-contain_sf"/>
</dbReference>
<evidence type="ECO:0000313" key="5">
    <source>
        <dbReference type="Proteomes" id="UP001444661"/>
    </source>
</evidence>
<dbReference type="InterPro" id="IPR002110">
    <property type="entry name" value="Ankyrin_rpt"/>
</dbReference>
<protein>
    <recommendedName>
        <fullName evidence="3">Nephrocystin 3-like N-terminal domain-containing protein</fullName>
    </recommendedName>
</protein>
<dbReference type="Gene3D" id="3.40.50.300">
    <property type="entry name" value="P-loop containing nucleotide triphosphate hydrolases"/>
    <property type="match status" value="1"/>
</dbReference>
<dbReference type="PROSITE" id="PS50088">
    <property type="entry name" value="ANK_REPEAT"/>
    <property type="match status" value="1"/>
</dbReference>
<evidence type="ECO:0000256" key="1">
    <source>
        <dbReference type="ARBA" id="ARBA00022737"/>
    </source>
</evidence>
<dbReference type="PROSITE" id="PS50297">
    <property type="entry name" value="ANK_REP_REGION"/>
    <property type="match status" value="1"/>
</dbReference>
<keyword evidence="2" id="KW-0040">ANK repeat</keyword>
<feature type="repeat" description="ANK" evidence="2">
    <location>
        <begin position="970"/>
        <end position="993"/>
    </location>
</feature>
<dbReference type="EMBL" id="JAQQWK010000014">
    <property type="protein sequence ID" value="KAK8016653.1"/>
    <property type="molecule type" value="Genomic_DNA"/>
</dbReference>
<reference evidence="4 5" key="1">
    <citation type="submission" date="2023-01" db="EMBL/GenBank/DDBJ databases">
        <title>Analysis of 21 Apiospora genomes using comparative genomics revels a genus with tremendous synthesis potential of carbohydrate active enzymes and secondary metabolites.</title>
        <authorList>
            <person name="Sorensen T."/>
        </authorList>
    </citation>
    <scope>NUCLEOTIDE SEQUENCE [LARGE SCALE GENOMIC DNA]</scope>
    <source>
        <strain evidence="4 5">CBS 33761</strain>
    </source>
</reference>
<keyword evidence="1" id="KW-0677">Repeat</keyword>
<dbReference type="Pfam" id="PF24883">
    <property type="entry name" value="NPHP3_N"/>
    <property type="match status" value="1"/>
</dbReference>
<keyword evidence="5" id="KW-1185">Reference proteome</keyword>
<dbReference type="SUPFAM" id="SSF52540">
    <property type="entry name" value="P-loop containing nucleoside triphosphate hydrolases"/>
    <property type="match status" value="1"/>
</dbReference>
<dbReference type="PANTHER" id="PTHR10039:SF5">
    <property type="entry name" value="NACHT DOMAIN-CONTAINING PROTEIN"/>
    <property type="match status" value="1"/>
</dbReference>
<dbReference type="Pfam" id="PF00023">
    <property type="entry name" value="Ank"/>
    <property type="match status" value="1"/>
</dbReference>
<dbReference type="Proteomes" id="UP001444661">
    <property type="component" value="Unassembled WGS sequence"/>
</dbReference>